<dbReference type="InterPro" id="IPR048399">
    <property type="entry name" value="DUF4438_C"/>
</dbReference>
<dbReference type="Pfam" id="PF20999">
    <property type="entry name" value="DUF4438_C"/>
    <property type="match status" value="1"/>
</dbReference>
<organism evidence="3 4">
    <name type="scientific">Maledivibacter halophilus</name>
    <dbReference type="NCBI Taxonomy" id="36842"/>
    <lineage>
        <taxon>Bacteria</taxon>
        <taxon>Bacillati</taxon>
        <taxon>Bacillota</taxon>
        <taxon>Clostridia</taxon>
        <taxon>Peptostreptococcales</taxon>
        <taxon>Caminicellaceae</taxon>
        <taxon>Maledivibacter</taxon>
    </lineage>
</organism>
<feature type="domain" description="DUF4438" evidence="2">
    <location>
        <begin position="159"/>
        <end position="281"/>
    </location>
</feature>
<accession>A0A1T5L2U9</accession>
<dbReference type="InterPro" id="IPR044910">
    <property type="entry name" value="TM_1086_SG_dom"/>
</dbReference>
<dbReference type="Gene3D" id="2.102.30.10">
    <property type="entry name" value="tm1086 (SG structure) domain"/>
    <property type="match status" value="1"/>
</dbReference>
<gene>
    <name evidence="3" type="ORF">SAMN02194393_02427</name>
</gene>
<dbReference type="EMBL" id="FUZT01000005">
    <property type="protein sequence ID" value="SKC70376.1"/>
    <property type="molecule type" value="Genomic_DNA"/>
</dbReference>
<evidence type="ECO:0000259" key="2">
    <source>
        <dbReference type="Pfam" id="PF20999"/>
    </source>
</evidence>
<protein>
    <recommendedName>
        <fullName evidence="5">DUF4438 domain-containing protein</fullName>
    </recommendedName>
</protein>
<evidence type="ECO:0000313" key="3">
    <source>
        <dbReference type="EMBL" id="SKC70376.1"/>
    </source>
</evidence>
<dbReference type="Gene3D" id="4.10.1180.10">
    <property type="entry name" value="tm1086 domain"/>
    <property type="match status" value="1"/>
</dbReference>
<evidence type="ECO:0000313" key="4">
    <source>
        <dbReference type="Proteomes" id="UP000190285"/>
    </source>
</evidence>
<keyword evidence="4" id="KW-1185">Reference proteome</keyword>
<proteinExistence type="predicted"/>
<feature type="domain" description="DUF4438" evidence="1">
    <location>
        <begin position="26"/>
        <end position="157"/>
    </location>
</feature>
<dbReference type="RefSeq" id="WP_079491941.1">
    <property type="nucleotide sequence ID" value="NZ_FUZT01000005.1"/>
</dbReference>
<name>A0A1T5L2U9_9FIRM</name>
<dbReference type="InterPro" id="IPR044909">
    <property type="entry name" value="TM_1086_sf"/>
</dbReference>
<reference evidence="3 4" key="1">
    <citation type="submission" date="2017-02" db="EMBL/GenBank/DDBJ databases">
        <authorList>
            <person name="Peterson S.W."/>
        </authorList>
    </citation>
    <scope>NUCLEOTIDE SEQUENCE [LARGE SCALE GENOMIC DNA]</scope>
    <source>
        <strain evidence="3 4">M1</strain>
    </source>
</reference>
<dbReference type="InterPro" id="IPR029433">
    <property type="entry name" value="DUF4438_N"/>
</dbReference>
<evidence type="ECO:0000259" key="1">
    <source>
        <dbReference type="Pfam" id="PF14505"/>
    </source>
</evidence>
<dbReference type="Gene3D" id="2.40.10.170">
    <property type="match status" value="1"/>
</dbReference>
<sequence>MIKTNKDKLVIQSVQGKIHHPLGKNYRISTDGEPRILPATGGITYNVHVGDSAFGFEWDHVEPSVSIRNETKAENDAMMNLACPGNTAKVVSGDAKGAIGYVLGGHGGIEHTIIEFSDEAMDKMAIEDKILIKTHGQGLKLIDYPEIHMTGIDPKVFSRIQIEEKNGKIIFPVVCKVPAVLMGSGIGSANGHSGDYDIMTQDKDTIKKLGIDKLKFGDFVLLEDCDNTFGRGYLKGAVTIGLVIHSDCIKAGHGPGVATFMSCKKPLIEAKIDSSSNIKNYVNI</sequence>
<dbReference type="Proteomes" id="UP000190285">
    <property type="component" value="Unassembled WGS sequence"/>
</dbReference>
<dbReference type="Pfam" id="PF14505">
    <property type="entry name" value="DUF4438"/>
    <property type="match status" value="1"/>
</dbReference>
<evidence type="ECO:0008006" key="5">
    <source>
        <dbReference type="Google" id="ProtNLM"/>
    </source>
</evidence>
<dbReference type="AlphaFoldDB" id="A0A1T5L2U9"/>
<dbReference type="OrthoDB" id="596789at2"/>